<dbReference type="GO" id="GO:0046872">
    <property type="term" value="F:metal ion binding"/>
    <property type="evidence" value="ECO:0007669"/>
    <property type="project" value="UniProtKB-KW"/>
</dbReference>
<evidence type="ECO:0000256" key="3">
    <source>
        <dbReference type="SAM" id="Phobius"/>
    </source>
</evidence>
<dbReference type="InterPro" id="IPR004843">
    <property type="entry name" value="Calcineurin-like_PHP"/>
</dbReference>
<keyword evidence="1" id="KW-0479">Metal-binding</keyword>
<dbReference type="InterPro" id="IPR029052">
    <property type="entry name" value="Metallo-depent_PP-like"/>
</dbReference>
<evidence type="ECO:0000313" key="5">
    <source>
        <dbReference type="EMBL" id="SHO80706.1"/>
    </source>
</evidence>
<proteinExistence type="predicted"/>
<evidence type="ECO:0000259" key="4">
    <source>
        <dbReference type="Pfam" id="PF00149"/>
    </source>
</evidence>
<dbReference type="GO" id="GO:0008758">
    <property type="term" value="F:UDP-2,3-diacylglucosamine hydrolase activity"/>
    <property type="evidence" value="ECO:0007669"/>
    <property type="project" value="TreeGrafter"/>
</dbReference>
<feature type="transmembrane region" description="Helical" evidence="3">
    <location>
        <begin position="39"/>
        <end position="61"/>
    </location>
</feature>
<keyword evidence="3" id="KW-0812">Transmembrane</keyword>
<dbReference type="PANTHER" id="PTHR31302">
    <property type="entry name" value="TRANSMEMBRANE PROTEIN WITH METALLOPHOSPHOESTERASE DOMAIN-RELATED"/>
    <property type="match status" value="1"/>
</dbReference>
<feature type="transmembrane region" description="Helical" evidence="3">
    <location>
        <begin position="112"/>
        <end position="131"/>
    </location>
</feature>
<dbReference type="Pfam" id="PF00149">
    <property type="entry name" value="Metallophos"/>
    <property type="match status" value="1"/>
</dbReference>
<feature type="transmembrane region" description="Helical" evidence="3">
    <location>
        <begin position="67"/>
        <end position="91"/>
    </location>
</feature>
<reference evidence="5" key="1">
    <citation type="submission" date="2016-10" db="EMBL/GenBank/DDBJ databases">
        <authorList>
            <person name="de Groot N.N."/>
        </authorList>
    </citation>
    <scope>NUCLEOTIDE SEQUENCE</scope>
</reference>
<dbReference type="AlphaFoldDB" id="A0A1W1EIP7"/>
<dbReference type="GO" id="GO:0009245">
    <property type="term" value="P:lipid A biosynthetic process"/>
    <property type="evidence" value="ECO:0007669"/>
    <property type="project" value="TreeGrafter"/>
</dbReference>
<dbReference type="InterPro" id="IPR051158">
    <property type="entry name" value="Metallophosphoesterase_sf"/>
</dbReference>
<dbReference type="Gene3D" id="3.60.21.10">
    <property type="match status" value="1"/>
</dbReference>
<evidence type="ECO:0000256" key="2">
    <source>
        <dbReference type="ARBA" id="ARBA00022801"/>
    </source>
</evidence>
<evidence type="ECO:0000256" key="1">
    <source>
        <dbReference type="ARBA" id="ARBA00022723"/>
    </source>
</evidence>
<feature type="transmembrane region" description="Helical" evidence="3">
    <location>
        <begin position="6"/>
        <end position="27"/>
    </location>
</feature>
<keyword evidence="2" id="KW-0378">Hydrolase</keyword>
<dbReference type="EMBL" id="FRYL01000016">
    <property type="protein sequence ID" value="SHO80706.1"/>
    <property type="molecule type" value="Genomic_DNA"/>
</dbReference>
<accession>A0A1W1EIP7</accession>
<keyword evidence="3" id="KW-0472">Membrane</keyword>
<dbReference type="GO" id="GO:0016020">
    <property type="term" value="C:membrane"/>
    <property type="evidence" value="ECO:0007669"/>
    <property type="project" value="GOC"/>
</dbReference>
<keyword evidence="3" id="KW-1133">Transmembrane helix</keyword>
<name>A0A1W1EIP7_9ZZZZ</name>
<dbReference type="PANTHER" id="PTHR31302:SF31">
    <property type="entry name" value="PHOSPHODIESTERASE YAEI"/>
    <property type="match status" value="1"/>
</dbReference>
<dbReference type="SUPFAM" id="SSF56300">
    <property type="entry name" value="Metallo-dependent phosphatases"/>
    <property type="match status" value="1"/>
</dbReference>
<organism evidence="5">
    <name type="scientific">hydrothermal vent metagenome</name>
    <dbReference type="NCBI Taxonomy" id="652676"/>
    <lineage>
        <taxon>unclassified sequences</taxon>
        <taxon>metagenomes</taxon>
        <taxon>ecological metagenomes</taxon>
    </lineage>
</organism>
<sequence length="370" mass="42156">MLKTVIFPTLLSILFIGIHYLFYSRVLTHLHIKDNIKQLFRYLTVLNFIGVLGYIVARYYITISNTLYYIFSLTIGIGFVILISVILYEILHLLQRNIPIDKSKRAFFKKSSDIGFIALGVGYGVAGIIGGSKKPILINIDVKQNHFKKPYKIAQISDMHIGGLIDREFVKDSVDIINAQKPDMVVITGDLVDANIDELKDSVDELKNLKSKFGTFFVVGNHEYFHQIENTLLYLKSIGIKVLENSAIKVEDFYIVGVYDVFGYRYGSYIPNIKKATKDIPKNMPTLLLAHQPKYIKFLENFKPSLILSGHTHGGQIWPFGHLVKLDQGYLRGLHKIDRNRHIYINSGIGFWGPPMRLASTAEITIINWS</sequence>
<dbReference type="CDD" id="cd07385">
    <property type="entry name" value="MPP_YkuE_C"/>
    <property type="match status" value="1"/>
</dbReference>
<feature type="domain" description="Calcineurin-like phosphoesterase" evidence="4">
    <location>
        <begin position="152"/>
        <end position="314"/>
    </location>
</feature>
<protein>
    <submittedName>
        <fullName evidence="5">Putative phosphoesterase</fullName>
    </submittedName>
</protein>
<gene>
    <name evidence="5" type="ORF">MNB_SV-15-309</name>
</gene>